<evidence type="ECO:0000313" key="3">
    <source>
        <dbReference type="Proteomes" id="UP000700334"/>
    </source>
</evidence>
<evidence type="ECO:0000256" key="1">
    <source>
        <dbReference type="SAM" id="MobiDB-lite"/>
    </source>
</evidence>
<gene>
    <name evidence="2" type="ORF">J0S82_004645</name>
</gene>
<dbReference type="AlphaFoldDB" id="A0A8J6A0B8"/>
<evidence type="ECO:0000313" key="2">
    <source>
        <dbReference type="EMBL" id="KAG8513134.1"/>
    </source>
</evidence>
<reference evidence="2" key="1">
    <citation type="journal article" date="2021" name="Evol. Appl.">
        <title>The genome of the Pyrenean desman and the effects of bottlenecks and inbreeding on the genomic landscape of an endangered species.</title>
        <authorList>
            <person name="Escoda L."/>
            <person name="Castresana J."/>
        </authorList>
    </citation>
    <scope>NUCLEOTIDE SEQUENCE</scope>
    <source>
        <strain evidence="2">IBE-C5619</strain>
    </source>
</reference>
<organism evidence="2 3">
    <name type="scientific">Galemys pyrenaicus</name>
    <name type="common">Iberian desman</name>
    <name type="synonym">Pyrenean desman</name>
    <dbReference type="NCBI Taxonomy" id="202257"/>
    <lineage>
        <taxon>Eukaryota</taxon>
        <taxon>Metazoa</taxon>
        <taxon>Chordata</taxon>
        <taxon>Craniata</taxon>
        <taxon>Vertebrata</taxon>
        <taxon>Euteleostomi</taxon>
        <taxon>Mammalia</taxon>
        <taxon>Eutheria</taxon>
        <taxon>Laurasiatheria</taxon>
        <taxon>Eulipotyphla</taxon>
        <taxon>Talpidae</taxon>
        <taxon>Galemys</taxon>
    </lineage>
</organism>
<comment type="caution">
    <text evidence="2">The sequence shown here is derived from an EMBL/GenBank/DDBJ whole genome shotgun (WGS) entry which is preliminary data.</text>
</comment>
<dbReference type="OrthoDB" id="10268011at2759"/>
<proteinExistence type="predicted"/>
<protein>
    <submittedName>
        <fullName evidence="2">Uncharacterized protein</fullName>
    </submittedName>
</protein>
<name>A0A8J6A0B8_GALPY</name>
<dbReference type="Proteomes" id="UP000700334">
    <property type="component" value="Unassembled WGS sequence"/>
</dbReference>
<dbReference type="EMBL" id="JAGFMF010011775">
    <property type="protein sequence ID" value="KAG8513134.1"/>
    <property type="molecule type" value="Genomic_DNA"/>
</dbReference>
<feature type="region of interest" description="Disordered" evidence="1">
    <location>
        <begin position="1"/>
        <end position="91"/>
    </location>
</feature>
<accession>A0A8J6A0B8</accession>
<sequence>MAAPVSTAACTEDNGRRKPRLAASLQISPGPSPWKPSASLGPEPWEPVSTLRAQGHRGDGQSQALAAGDGGPGVGIGIRNWGRPGNGKTQA</sequence>
<keyword evidence="3" id="KW-1185">Reference proteome</keyword>